<keyword evidence="3" id="KW-1185">Reference proteome</keyword>
<accession>A0A5P1EG27</accession>
<reference evidence="3" key="1">
    <citation type="journal article" date="2017" name="Nat. Commun.">
        <title>The asparagus genome sheds light on the origin and evolution of a young Y chromosome.</title>
        <authorList>
            <person name="Harkess A."/>
            <person name="Zhou J."/>
            <person name="Xu C."/>
            <person name="Bowers J.E."/>
            <person name="Van der Hulst R."/>
            <person name="Ayyampalayam S."/>
            <person name="Mercati F."/>
            <person name="Riccardi P."/>
            <person name="McKain M.R."/>
            <person name="Kakrana A."/>
            <person name="Tang H."/>
            <person name="Ray J."/>
            <person name="Groenendijk J."/>
            <person name="Arikit S."/>
            <person name="Mathioni S.M."/>
            <person name="Nakano M."/>
            <person name="Shan H."/>
            <person name="Telgmann-Rauber A."/>
            <person name="Kanno A."/>
            <person name="Yue Z."/>
            <person name="Chen H."/>
            <person name="Li W."/>
            <person name="Chen Y."/>
            <person name="Xu X."/>
            <person name="Zhang Y."/>
            <person name="Luo S."/>
            <person name="Chen H."/>
            <person name="Gao J."/>
            <person name="Mao Z."/>
            <person name="Pires J.C."/>
            <person name="Luo M."/>
            <person name="Kudrna D."/>
            <person name="Wing R.A."/>
            <person name="Meyers B.C."/>
            <person name="Yi K."/>
            <person name="Kong H."/>
            <person name="Lavrijsen P."/>
            <person name="Sunseri F."/>
            <person name="Falavigna A."/>
            <person name="Ye Y."/>
            <person name="Leebens-Mack J.H."/>
            <person name="Chen G."/>
        </authorList>
    </citation>
    <scope>NUCLEOTIDE SEQUENCE [LARGE SCALE GENOMIC DNA]</scope>
    <source>
        <strain evidence="3">cv. DH0086</strain>
    </source>
</reference>
<proteinExistence type="predicted"/>
<dbReference type="AlphaFoldDB" id="A0A5P1EG27"/>
<dbReference type="EMBL" id="CM007387">
    <property type="protein sequence ID" value="ONK64713.1"/>
    <property type="molecule type" value="Genomic_DNA"/>
</dbReference>
<organism evidence="2 3">
    <name type="scientific">Asparagus officinalis</name>
    <name type="common">Garden asparagus</name>
    <dbReference type="NCBI Taxonomy" id="4686"/>
    <lineage>
        <taxon>Eukaryota</taxon>
        <taxon>Viridiplantae</taxon>
        <taxon>Streptophyta</taxon>
        <taxon>Embryophyta</taxon>
        <taxon>Tracheophyta</taxon>
        <taxon>Spermatophyta</taxon>
        <taxon>Magnoliopsida</taxon>
        <taxon>Liliopsida</taxon>
        <taxon>Asparagales</taxon>
        <taxon>Asparagaceae</taxon>
        <taxon>Asparagoideae</taxon>
        <taxon>Asparagus</taxon>
    </lineage>
</organism>
<dbReference type="Proteomes" id="UP000243459">
    <property type="component" value="Chromosome 7"/>
</dbReference>
<evidence type="ECO:0000313" key="3">
    <source>
        <dbReference type="Proteomes" id="UP000243459"/>
    </source>
</evidence>
<evidence type="ECO:0000256" key="1">
    <source>
        <dbReference type="SAM" id="MobiDB-lite"/>
    </source>
</evidence>
<feature type="compositionally biased region" description="Gly residues" evidence="1">
    <location>
        <begin position="81"/>
        <end position="99"/>
    </location>
</feature>
<gene>
    <name evidence="2" type="ORF">A4U43_C07F29100</name>
</gene>
<sequence>MGHWYKQTQESGSWASGLTRTISTLSAGLVADAKRPGGELGAASPFGRRRGEVVLEAEGAERRKKRPRTGAAGLQVAAARGSGGGAREGLVAGGGSDRG</sequence>
<dbReference type="Gramene" id="ONK64713">
    <property type="protein sequence ID" value="ONK64713"/>
    <property type="gene ID" value="A4U43_C07F29100"/>
</dbReference>
<evidence type="ECO:0000313" key="2">
    <source>
        <dbReference type="EMBL" id="ONK64713.1"/>
    </source>
</evidence>
<name>A0A5P1EG27_ASPOF</name>
<protein>
    <submittedName>
        <fullName evidence="2">Uncharacterized protein</fullName>
    </submittedName>
</protein>
<feature type="region of interest" description="Disordered" evidence="1">
    <location>
        <begin position="57"/>
        <end position="99"/>
    </location>
</feature>